<organism evidence="1 2">
    <name type="scientific">Yersinia nurmii</name>
    <dbReference type="NCBI Taxonomy" id="685706"/>
    <lineage>
        <taxon>Bacteria</taxon>
        <taxon>Pseudomonadati</taxon>
        <taxon>Pseudomonadota</taxon>
        <taxon>Gammaproteobacteria</taxon>
        <taxon>Enterobacterales</taxon>
        <taxon>Yersiniaceae</taxon>
        <taxon>Yersinia</taxon>
    </lineage>
</organism>
<reference evidence="1" key="1">
    <citation type="submission" date="2023-06" db="EMBL/GenBank/DDBJ databases">
        <authorList>
            <person name="Polev D.E."/>
            <person name="Saitova A.T."/>
            <person name="Bogumilchik E.A."/>
            <person name="Kokorina G.I."/>
            <person name="Voskresenskaia E.A."/>
        </authorList>
    </citation>
    <scope>NUCLEOTIDE SEQUENCE</scope>
    <source>
        <strain evidence="1">2145 StPb PI</strain>
    </source>
</reference>
<name>A0AAW7K0P8_9GAMM</name>
<protein>
    <submittedName>
        <fullName evidence="1">Imm26 family immunity protein</fullName>
    </submittedName>
</protein>
<evidence type="ECO:0000313" key="2">
    <source>
        <dbReference type="Proteomes" id="UP001167864"/>
    </source>
</evidence>
<comment type="caution">
    <text evidence="1">The sequence shown here is derived from an EMBL/GenBank/DDBJ whole genome shotgun (WGS) entry which is preliminary data.</text>
</comment>
<dbReference type="InterPro" id="IPR029278">
    <property type="entry name" value="Imm26"/>
</dbReference>
<gene>
    <name evidence="1" type="ORF">QVN42_15045</name>
</gene>
<proteinExistence type="predicted"/>
<sequence length="155" mass="17613">MVNKETILIEGGKKTKWPGKGDVFYFKTSGKKYYFGQVFSDKMSIGPFKNTLIVCVFNTSSDNVLTDPFLSGNSLLIPPVITDNSCWKNGVFHTISTQVVDESLLKRFLFVNPLNDKAYGLSDEIYEGERNEMILGERSLWFHSEIIKKIEEALN</sequence>
<dbReference type="Pfam" id="PF15428">
    <property type="entry name" value="Imm26"/>
    <property type="match status" value="1"/>
</dbReference>
<accession>A0AAW7K0P8</accession>
<dbReference type="EMBL" id="JAUEHU010000015">
    <property type="protein sequence ID" value="MDN0088678.1"/>
    <property type="molecule type" value="Genomic_DNA"/>
</dbReference>
<dbReference type="RefSeq" id="WP_289818183.1">
    <property type="nucleotide sequence ID" value="NZ_JAUEHU010000015.1"/>
</dbReference>
<evidence type="ECO:0000313" key="1">
    <source>
        <dbReference type="EMBL" id="MDN0088678.1"/>
    </source>
</evidence>
<dbReference type="Proteomes" id="UP001167864">
    <property type="component" value="Unassembled WGS sequence"/>
</dbReference>
<dbReference type="AlphaFoldDB" id="A0AAW7K0P8"/>